<dbReference type="InterPro" id="IPR052336">
    <property type="entry name" value="MlaD_Phospholipid_Transporter"/>
</dbReference>
<keyword evidence="4" id="KW-1185">Reference proteome</keyword>
<dbReference type="EMBL" id="JAYJJU010000007">
    <property type="protein sequence ID" value="MEB3031822.1"/>
    <property type="molecule type" value="Genomic_DNA"/>
</dbReference>
<sequence length="346" mass="37660">MSYRKPMIGLVLFLVLSLMATWMVYVTLSRGISGKTNTYSAMFTDVTGLKVGDDVRVAGVRVGRVDDIELDDALAKVSFRVDRSQALYTDTVASVTYQNAVGQRYLGLTPGQDDSHEKLAHHGQIPLEHTEPSFDLTHLLRGFEPLLSLLDPEQVDNLTTAILQSLQGDDGTVLNLINQTSALAELLAGPDQVLGDLIGNLNAVVTDLAAQNTNLDTVIDQSRSLVAGLAHRRDELRTAVGSINETVRRLSMIVDNVYPDLNELTTREPGFAAYLVGDGRDRISYFGSNLPQLLKGFARVSQSGAYLELYACDLNSSLFAFLSRLIPGIVRAATPGNVIKHSPVCR</sequence>
<dbReference type="InterPro" id="IPR003399">
    <property type="entry name" value="Mce/MlaD"/>
</dbReference>
<gene>
    <name evidence="3" type="ORF">KV113_09655</name>
</gene>
<protein>
    <submittedName>
        <fullName evidence="3">MCE family protein</fullName>
    </submittedName>
</protein>
<dbReference type="RefSeq" id="WP_329779977.1">
    <property type="nucleotide sequence ID" value="NZ_JAYJJU010000007.1"/>
</dbReference>
<reference evidence="3 4" key="1">
    <citation type="submission" date="2023-12" db="EMBL/GenBank/DDBJ databases">
        <title>Description of new species of Mycobacterium terrae complex isolated from sewage at the Sao Paulo Zoological Park Foundation in Brazil.</title>
        <authorList>
            <person name="Romagnoli C.L."/>
            <person name="Conceicao E.C."/>
            <person name="Machado E."/>
            <person name="Barreto L.B.P.F."/>
            <person name="Sharma A."/>
            <person name="Silva N.M."/>
            <person name="Marques L.E."/>
            <person name="Juliana M.A."/>
            <person name="Lourenco M.C.S."/>
            <person name="Digiampietri L.A."/>
            <person name="Suffys P.N."/>
            <person name="Viana-Niero C."/>
        </authorList>
    </citation>
    <scope>NUCLEOTIDE SEQUENCE [LARGE SCALE GENOMIC DNA]</scope>
    <source>
        <strain evidence="3 4">MYC340</strain>
    </source>
</reference>
<dbReference type="PANTHER" id="PTHR33371:SF17">
    <property type="entry name" value="MCE-FAMILY PROTEIN MCE1B"/>
    <property type="match status" value="1"/>
</dbReference>
<feature type="domain" description="Mce/MlaD" evidence="1">
    <location>
        <begin position="36"/>
        <end position="111"/>
    </location>
</feature>
<evidence type="ECO:0000313" key="4">
    <source>
        <dbReference type="Proteomes" id="UP001298593"/>
    </source>
</evidence>
<organism evidence="3 4">
    <name type="scientific">[Mycobacterium] nativiensis</name>
    <dbReference type="NCBI Taxonomy" id="2855503"/>
    <lineage>
        <taxon>Bacteria</taxon>
        <taxon>Bacillati</taxon>
        <taxon>Actinomycetota</taxon>
        <taxon>Actinomycetes</taxon>
        <taxon>Mycobacteriales</taxon>
        <taxon>Mycobacteriaceae</taxon>
        <taxon>Mycolicibacter</taxon>
    </lineage>
</organism>
<evidence type="ECO:0000259" key="2">
    <source>
        <dbReference type="Pfam" id="PF11887"/>
    </source>
</evidence>
<dbReference type="NCBIfam" id="TIGR00996">
    <property type="entry name" value="Mtu_fam_mce"/>
    <property type="match status" value="1"/>
</dbReference>
<dbReference type="Pfam" id="PF11887">
    <property type="entry name" value="Mce4_CUP1"/>
    <property type="match status" value="1"/>
</dbReference>
<comment type="caution">
    <text evidence="3">The sequence shown here is derived from an EMBL/GenBank/DDBJ whole genome shotgun (WGS) entry which is preliminary data.</text>
</comment>
<dbReference type="Pfam" id="PF02470">
    <property type="entry name" value="MlaD"/>
    <property type="match status" value="1"/>
</dbReference>
<dbReference type="InterPro" id="IPR005693">
    <property type="entry name" value="Mce"/>
</dbReference>
<proteinExistence type="predicted"/>
<name>A0ABU5XVJ4_9MYCO</name>
<accession>A0ABU5XVJ4</accession>
<evidence type="ECO:0000259" key="1">
    <source>
        <dbReference type="Pfam" id="PF02470"/>
    </source>
</evidence>
<dbReference type="InterPro" id="IPR024516">
    <property type="entry name" value="Mce_C"/>
</dbReference>
<dbReference type="Proteomes" id="UP001298593">
    <property type="component" value="Unassembled WGS sequence"/>
</dbReference>
<evidence type="ECO:0000313" key="3">
    <source>
        <dbReference type="EMBL" id="MEB3031822.1"/>
    </source>
</evidence>
<dbReference type="PANTHER" id="PTHR33371">
    <property type="entry name" value="INTERMEMBRANE PHOSPHOLIPID TRANSPORT SYSTEM BINDING PROTEIN MLAD-RELATED"/>
    <property type="match status" value="1"/>
</dbReference>
<feature type="domain" description="Mammalian cell entry C-terminal" evidence="2">
    <location>
        <begin position="116"/>
        <end position="265"/>
    </location>
</feature>